<evidence type="ECO:0008006" key="3">
    <source>
        <dbReference type="Google" id="ProtNLM"/>
    </source>
</evidence>
<gene>
    <name evidence="1" type="ORF">SAMN04487970_1011120</name>
</gene>
<evidence type="ECO:0000313" key="2">
    <source>
        <dbReference type="Proteomes" id="UP000198601"/>
    </source>
</evidence>
<dbReference type="Pfam" id="PF14137">
    <property type="entry name" value="DUF4304"/>
    <property type="match status" value="1"/>
</dbReference>
<dbReference type="STRING" id="624147.SAMN04487970_1011120"/>
<protein>
    <recommendedName>
        <fullName evidence="3">DUF4304 domain-containing protein</fullName>
    </recommendedName>
</protein>
<keyword evidence="2" id="KW-1185">Reference proteome</keyword>
<evidence type="ECO:0000313" key="1">
    <source>
        <dbReference type="EMBL" id="SCW51382.1"/>
    </source>
</evidence>
<dbReference type="EMBL" id="FMTT01000011">
    <property type="protein sequence ID" value="SCW51382.1"/>
    <property type="molecule type" value="Genomic_DNA"/>
</dbReference>
<dbReference type="InterPro" id="IPR025412">
    <property type="entry name" value="DUF4304"/>
</dbReference>
<sequence length="185" mass="21788">MENKQFDKGTKPREIFVYTCQRIAEPLLDLGFKYYKSKNEITKKDDLFIYSIDFQPSIKLGSTSFLVHVSVYSNHLKEWRLSKDQTQLADDVVFSTSLARLTKRADDWPLYSIDAYSERERVIAEITQQINEYALPFFERFKNPGHLAEDVKKQGFLPHRKNQQQLLRKDLATNFIECFGGEYTR</sequence>
<dbReference type="AlphaFoldDB" id="A0A1G4R3E9"/>
<dbReference type="Proteomes" id="UP000198601">
    <property type="component" value="Unassembled WGS sequence"/>
</dbReference>
<accession>A0A1G4R3E9</accession>
<organism evidence="1 2">
    <name type="scientific">Paenibacillus tianmuensis</name>
    <dbReference type="NCBI Taxonomy" id="624147"/>
    <lineage>
        <taxon>Bacteria</taxon>
        <taxon>Bacillati</taxon>
        <taxon>Bacillota</taxon>
        <taxon>Bacilli</taxon>
        <taxon>Bacillales</taxon>
        <taxon>Paenibacillaceae</taxon>
        <taxon>Paenibacillus</taxon>
    </lineage>
</organism>
<proteinExistence type="predicted"/>
<reference evidence="2" key="1">
    <citation type="submission" date="2016-10" db="EMBL/GenBank/DDBJ databases">
        <authorList>
            <person name="Varghese N."/>
            <person name="Submissions S."/>
        </authorList>
    </citation>
    <scope>NUCLEOTIDE SEQUENCE [LARGE SCALE GENOMIC DNA]</scope>
    <source>
        <strain evidence="2">CGMCC 1.8946</strain>
    </source>
</reference>
<dbReference type="RefSeq" id="WP_090670485.1">
    <property type="nucleotide sequence ID" value="NZ_FMTT01000011.1"/>
</dbReference>
<dbReference type="OrthoDB" id="2647008at2"/>
<name>A0A1G4R3E9_9BACL</name>